<evidence type="ECO:0000256" key="4">
    <source>
        <dbReference type="ARBA" id="ARBA00022679"/>
    </source>
</evidence>
<dbReference type="AlphaFoldDB" id="A0A934I0H4"/>
<dbReference type="CDD" id="cd07984">
    <property type="entry name" value="LPLAT_LABLAT-like"/>
    <property type="match status" value="1"/>
</dbReference>
<proteinExistence type="predicted"/>
<evidence type="ECO:0000313" key="7">
    <source>
        <dbReference type="EMBL" id="MBI8989020.1"/>
    </source>
</evidence>
<dbReference type="PANTHER" id="PTHR30606">
    <property type="entry name" value="LIPID A BIOSYNTHESIS LAUROYL ACYLTRANSFERASE"/>
    <property type="match status" value="1"/>
</dbReference>
<reference evidence="7" key="1">
    <citation type="submission" date="2020-12" db="EMBL/GenBank/DDBJ databases">
        <title>Genome public.</title>
        <authorList>
            <person name="Sun Q."/>
        </authorList>
    </citation>
    <scope>NUCLEOTIDE SEQUENCE</scope>
    <source>
        <strain evidence="7">CCM 8863</strain>
    </source>
</reference>
<dbReference type="GO" id="GO:0005886">
    <property type="term" value="C:plasma membrane"/>
    <property type="evidence" value="ECO:0007669"/>
    <property type="project" value="UniProtKB-SubCell"/>
</dbReference>
<keyword evidence="4" id="KW-0808">Transferase</keyword>
<gene>
    <name evidence="7" type="ORF">JDV75_04485</name>
</gene>
<evidence type="ECO:0000256" key="3">
    <source>
        <dbReference type="ARBA" id="ARBA00022519"/>
    </source>
</evidence>
<dbReference type="RefSeq" id="WP_198738045.1">
    <property type="nucleotide sequence ID" value="NZ_JAEIOS010000011.1"/>
</dbReference>
<evidence type="ECO:0000256" key="6">
    <source>
        <dbReference type="ARBA" id="ARBA00023315"/>
    </source>
</evidence>
<sequence>MDCNHTDPASRGWFTELAGAVRSGDPAAVGYLLGWRVVRWLPAPVARLLFNIGADIASDRGRGMEQLRANLSRVVGPENVTRDLVRASVRSYARYWLEAFRLPVLAENGELLDRLAPNVVGLTTLDAAVASDRGLVLVLPHTGNWDMAGVLMAQRYGSFTTVAERLRPDVLYDAFVRFRTGLGFEVLPLTGGPAPFPILRERLESGGVVCLMGERDLKRTGVPVNFFGETARMPGGAVRLARETGAALHVAHSYFTPDGWGFSVSDEISVDGDLDAAVQRMADIFAANIATYPVDWHMLQPLWLADLDPDRLERGLDRREGRGE</sequence>
<comment type="subcellular location">
    <subcellularLocation>
        <location evidence="1">Cell inner membrane</location>
    </subcellularLocation>
</comment>
<keyword evidence="8" id="KW-1185">Reference proteome</keyword>
<keyword evidence="3" id="KW-0997">Cell inner membrane</keyword>
<dbReference type="Pfam" id="PF03279">
    <property type="entry name" value="Lip_A_acyltrans"/>
    <property type="match status" value="1"/>
</dbReference>
<dbReference type="InterPro" id="IPR004960">
    <property type="entry name" value="LipA_acyltrans"/>
</dbReference>
<dbReference type="GO" id="GO:0016746">
    <property type="term" value="F:acyltransferase activity"/>
    <property type="evidence" value="ECO:0007669"/>
    <property type="project" value="UniProtKB-KW"/>
</dbReference>
<keyword evidence="6 7" id="KW-0012">Acyltransferase</keyword>
<evidence type="ECO:0000256" key="5">
    <source>
        <dbReference type="ARBA" id="ARBA00023136"/>
    </source>
</evidence>
<name>A0A934I0H4_9CORY</name>
<keyword evidence="2" id="KW-1003">Cell membrane</keyword>
<evidence type="ECO:0000256" key="1">
    <source>
        <dbReference type="ARBA" id="ARBA00004533"/>
    </source>
</evidence>
<dbReference type="NCBIfam" id="NF005919">
    <property type="entry name" value="PRK07920.1"/>
    <property type="match status" value="1"/>
</dbReference>
<dbReference type="PANTHER" id="PTHR30606:SF10">
    <property type="entry name" value="PHOSPHATIDYLINOSITOL MANNOSIDE ACYLTRANSFERASE"/>
    <property type="match status" value="1"/>
</dbReference>
<protein>
    <submittedName>
        <fullName evidence="7">Phosphatidylinositol mannoside acyltransferase</fullName>
    </submittedName>
</protein>
<dbReference type="GO" id="GO:0009247">
    <property type="term" value="P:glycolipid biosynthetic process"/>
    <property type="evidence" value="ECO:0007669"/>
    <property type="project" value="UniProtKB-ARBA"/>
</dbReference>
<dbReference type="Proteomes" id="UP000645966">
    <property type="component" value="Unassembled WGS sequence"/>
</dbReference>
<dbReference type="EMBL" id="JAEIOS010000011">
    <property type="protein sequence ID" value="MBI8989020.1"/>
    <property type="molecule type" value="Genomic_DNA"/>
</dbReference>
<keyword evidence="5" id="KW-0472">Membrane</keyword>
<accession>A0A934I0H4</accession>
<evidence type="ECO:0000313" key="8">
    <source>
        <dbReference type="Proteomes" id="UP000645966"/>
    </source>
</evidence>
<comment type="caution">
    <text evidence="7">The sequence shown here is derived from an EMBL/GenBank/DDBJ whole genome shotgun (WGS) entry which is preliminary data.</text>
</comment>
<organism evidence="7 8">
    <name type="scientific">Corynebacterium meridianum</name>
    <dbReference type="NCBI Taxonomy" id="2765363"/>
    <lineage>
        <taxon>Bacteria</taxon>
        <taxon>Bacillati</taxon>
        <taxon>Actinomycetota</taxon>
        <taxon>Actinomycetes</taxon>
        <taxon>Mycobacteriales</taxon>
        <taxon>Corynebacteriaceae</taxon>
        <taxon>Corynebacterium</taxon>
    </lineage>
</organism>
<evidence type="ECO:0000256" key="2">
    <source>
        <dbReference type="ARBA" id="ARBA00022475"/>
    </source>
</evidence>